<proteinExistence type="predicted"/>
<accession>A0ACB8G6T1</accession>
<reference evidence="1" key="1">
    <citation type="submission" date="2021-08" db="EMBL/GenBank/DDBJ databases">
        <title>The first chromosome-level gecko genome reveals the dynamic sex chromosomes of Neotropical dwarf geckos (Sphaerodactylidae: Sphaerodactylus).</title>
        <authorList>
            <person name="Pinto B.J."/>
            <person name="Keating S.E."/>
            <person name="Gamble T."/>
        </authorList>
    </citation>
    <scope>NUCLEOTIDE SEQUENCE</scope>
    <source>
        <strain evidence="1">TG3544</strain>
    </source>
</reference>
<sequence>MFNDYKLLADDMAELLLGESKLELFLKENPLKQGASPCGPRPKLIEVRKHLTAALDRGNLKPEFLQEANLVMAKLNYVEGDYKEAANTYARVGIDDLQLVAVSPYRLRMIAEAYSTKGIMIMVMIYFLEQKYKTVFSLLIFFVKYRMRYVQDQFCGTVKKYEST</sequence>
<evidence type="ECO:0000313" key="1">
    <source>
        <dbReference type="EMBL" id="KAH8014773.1"/>
    </source>
</evidence>
<dbReference type="Proteomes" id="UP000827872">
    <property type="component" value="Linkage Group LG02"/>
</dbReference>
<evidence type="ECO:0000313" key="2">
    <source>
        <dbReference type="Proteomes" id="UP000827872"/>
    </source>
</evidence>
<name>A0ACB8G6T1_9SAUR</name>
<keyword evidence="2" id="KW-1185">Reference proteome</keyword>
<protein>
    <submittedName>
        <fullName evidence="1">Tetratricopeptide repeat protein 7B</fullName>
    </submittedName>
</protein>
<organism evidence="1 2">
    <name type="scientific">Sphaerodactylus townsendi</name>
    <dbReference type="NCBI Taxonomy" id="933632"/>
    <lineage>
        <taxon>Eukaryota</taxon>
        <taxon>Metazoa</taxon>
        <taxon>Chordata</taxon>
        <taxon>Craniata</taxon>
        <taxon>Vertebrata</taxon>
        <taxon>Euteleostomi</taxon>
        <taxon>Lepidosauria</taxon>
        <taxon>Squamata</taxon>
        <taxon>Bifurcata</taxon>
        <taxon>Gekkota</taxon>
        <taxon>Sphaerodactylidae</taxon>
        <taxon>Sphaerodactylus</taxon>
    </lineage>
</organism>
<gene>
    <name evidence="1" type="primary">TTC7B_2</name>
    <name evidence="1" type="ORF">K3G42_031719</name>
</gene>
<dbReference type="EMBL" id="CM037615">
    <property type="protein sequence ID" value="KAH8014773.1"/>
    <property type="molecule type" value="Genomic_DNA"/>
</dbReference>
<comment type="caution">
    <text evidence="1">The sequence shown here is derived from an EMBL/GenBank/DDBJ whole genome shotgun (WGS) entry which is preliminary data.</text>
</comment>